<dbReference type="InterPro" id="IPR013783">
    <property type="entry name" value="Ig-like_fold"/>
</dbReference>
<reference evidence="2 3" key="1">
    <citation type="submission" date="2019-02" db="EMBL/GenBank/DDBJ databases">
        <title>Deep-cultivation of Planctomycetes and their phenomic and genomic characterization uncovers novel biology.</title>
        <authorList>
            <person name="Wiegand S."/>
            <person name="Jogler M."/>
            <person name="Boedeker C."/>
            <person name="Pinto D."/>
            <person name="Vollmers J."/>
            <person name="Rivas-Marin E."/>
            <person name="Kohn T."/>
            <person name="Peeters S.H."/>
            <person name="Heuer A."/>
            <person name="Rast P."/>
            <person name="Oberbeckmann S."/>
            <person name="Bunk B."/>
            <person name="Jeske O."/>
            <person name="Meyerdierks A."/>
            <person name="Storesund J.E."/>
            <person name="Kallscheuer N."/>
            <person name="Luecker S."/>
            <person name="Lage O.M."/>
            <person name="Pohl T."/>
            <person name="Merkel B.J."/>
            <person name="Hornburger P."/>
            <person name="Mueller R.-W."/>
            <person name="Bruemmer F."/>
            <person name="Labrenz M."/>
            <person name="Spormann A.M."/>
            <person name="Op Den Camp H."/>
            <person name="Overmann J."/>
            <person name="Amann R."/>
            <person name="Jetten M.S.M."/>
            <person name="Mascher T."/>
            <person name="Medema M.H."/>
            <person name="Devos D.P."/>
            <person name="Kaster A.-K."/>
            <person name="Ovreas L."/>
            <person name="Rohde M."/>
            <person name="Galperin M.Y."/>
            <person name="Jogler C."/>
        </authorList>
    </citation>
    <scope>NUCLEOTIDE SEQUENCE [LARGE SCALE GENOMIC DNA]</scope>
    <source>
        <strain evidence="2 3">Pla108</strain>
    </source>
</reference>
<sequence length="354" mass="38486" precursor="true">MIRPVRRRLALALLALATAGPASAQDWARKMFDETDHDFGVVARGSDTVFKFPVKNIYKEDVVLESVRSSCGCTSADLEHPIIKSFETGYVVATFNTRTFTGLHSATLTVQIRQPYPAQVQVRVHGNIRGDVVFEPGSVDFGQIDQGTPQEKTVSVSFAGRSGWSIDDVRSSNDYLEADLVQRERNGGRVIYDLIVRLLDTAPAGYLKTQLVLVTNDGANPRIPLEISANVRPELSIAPDTIVLGDVPQGETVTKKLLVRGKRPFRITEVRCDDDGFAFEKSDTEDIKQIVTVRFTAKGDARRVKVPVTIATDLGESFVATCDVYATITAATTTAIDEGASAASEPASHTAQAL</sequence>
<comment type="caution">
    <text evidence="2">The sequence shown here is derived from an EMBL/GenBank/DDBJ whole genome shotgun (WGS) entry which is preliminary data.</text>
</comment>
<proteinExistence type="predicted"/>
<dbReference type="Pfam" id="PF07610">
    <property type="entry name" value="DUF1573"/>
    <property type="match status" value="1"/>
</dbReference>
<evidence type="ECO:0000313" key="2">
    <source>
        <dbReference type="EMBL" id="TWT95995.1"/>
    </source>
</evidence>
<protein>
    <recommendedName>
        <fullName evidence="4">DUF1573 domain-containing protein</fullName>
    </recommendedName>
</protein>
<feature type="chain" id="PRO_5022920268" description="DUF1573 domain-containing protein" evidence="1">
    <location>
        <begin position="25"/>
        <end position="354"/>
    </location>
</feature>
<keyword evidence="3" id="KW-1185">Reference proteome</keyword>
<dbReference type="RefSeq" id="WP_197526597.1">
    <property type="nucleotide sequence ID" value="NZ_SJPR01000004.1"/>
</dbReference>
<gene>
    <name evidence="2" type="ORF">Pla108_30740</name>
</gene>
<dbReference type="EMBL" id="SJPR01000004">
    <property type="protein sequence ID" value="TWT95995.1"/>
    <property type="molecule type" value="Genomic_DNA"/>
</dbReference>
<keyword evidence="1" id="KW-0732">Signal</keyword>
<evidence type="ECO:0008006" key="4">
    <source>
        <dbReference type="Google" id="ProtNLM"/>
    </source>
</evidence>
<dbReference type="PANTHER" id="PTHR37833">
    <property type="entry name" value="LIPOPROTEIN-RELATED"/>
    <property type="match status" value="1"/>
</dbReference>
<dbReference type="Gene3D" id="2.60.40.10">
    <property type="entry name" value="Immunoglobulins"/>
    <property type="match status" value="2"/>
</dbReference>
<dbReference type="PANTHER" id="PTHR37833:SF1">
    <property type="entry name" value="SIGNAL PEPTIDE PROTEIN"/>
    <property type="match status" value="1"/>
</dbReference>
<name>A0A5C6A9X4_9BACT</name>
<organism evidence="2 3">
    <name type="scientific">Botrimarina colliarenosi</name>
    <dbReference type="NCBI Taxonomy" id="2528001"/>
    <lineage>
        <taxon>Bacteria</taxon>
        <taxon>Pseudomonadati</taxon>
        <taxon>Planctomycetota</taxon>
        <taxon>Planctomycetia</taxon>
        <taxon>Pirellulales</taxon>
        <taxon>Lacipirellulaceae</taxon>
        <taxon>Botrimarina</taxon>
    </lineage>
</organism>
<evidence type="ECO:0000256" key="1">
    <source>
        <dbReference type="SAM" id="SignalP"/>
    </source>
</evidence>
<dbReference type="AlphaFoldDB" id="A0A5C6A9X4"/>
<accession>A0A5C6A9X4</accession>
<evidence type="ECO:0000313" key="3">
    <source>
        <dbReference type="Proteomes" id="UP000317421"/>
    </source>
</evidence>
<dbReference type="InterPro" id="IPR011467">
    <property type="entry name" value="DUF1573"/>
</dbReference>
<dbReference type="Proteomes" id="UP000317421">
    <property type="component" value="Unassembled WGS sequence"/>
</dbReference>
<feature type="signal peptide" evidence="1">
    <location>
        <begin position="1"/>
        <end position="24"/>
    </location>
</feature>